<dbReference type="EMBL" id="UYYA01004188">
    <property type="protein sequence ID" value="VDM60275.1"/>
    <property type="molecule type" value="Genomic_DNA"/>
</dbReference>
<protein>
    <submittedName>
        <fullName evidence="9">G_PROTEIN_RECEP_F1_2 domain-containing protein</fullName>
    </submittedName>
</protein>
<evidence type="ECO:0000256" key="3">
    <source>
        <dbReference type="ARBA" id="ARBA00022989"/>
    </source>
</evidence>
<dbReference type="Proteomes" id="UP000267027">
    <property type="component" value="Unassembled WGS sequence"/>
</dbReference>
<reference evidence="9" key="1">
    <citation type="submission" date="2017-02" db="UniProtKB">
        <authorList>
            <consortium name="WormBaseParasite"/>
        </authorList>
    </citation>
    <scope>IDENTIFICATION</scope>
</reference>
<dbReference type="CDD" id="cd00637">
    <property type="entry name" value="7tm_classA_rhodopsin-like"/>
    <property type="match status" value="1"/>
</dbReference>
<dbReference type="WBParaSite" id="ACOC_0000868901-mRNA-1">
    <property type="protein sequence ID" value="ACOC_0000868901-mRNA-1"/>
    <property type="gene ID" value="ACOC_0000868901"/>
</dbReference>
<proteinExistence type="predicted"/>
<dbReference type="InterPro" id="IPR017452">
    <property type="entry name" value="GPCR_Rhodpsn_7TM"/>
</dbReference>
<reference evidence="7 8" key="2">
    <citation type="submission" date="2018-11" db="EMBL/GenBank/DDBJ databases">
        <authorList>
            <consortium name="Pathogen Informatics"/>
        </authorList>
    </citation>
    <scope>NUCLEOTIDE SEQUENCE [LARGE SCALE GENOMIC DNA]</scope>
    <source>
        <strain evidence="7 8">Costa Rica</strain>
    </source>
</reference>
<evidence type="ECO:0000256" key="1">
    <source>
        <dbReference type="ARBA" id="ARBA00004370"/>
    </source>
</evidence>
<keyword evidence="8" id="KW-1185">Reference proteome</keyword>
<evidence type="ECO:0000256" key="2">
    <source>
        <dbReference type="ARBA" id="ARBA00022692"/>
    </source>
</evidence>
<keyword evidence="4 5" id="KW-0472">Membrane</keyword>
<dbReference type="AlphaFoldDB" id="A0A0R3PSP4"/>
<dbReference type="Gene3D" id="1.20.1070.10">
    <property type="entry name" value="Rhodopsin 7-helix transmembrane proteins"/>
    <property type="match status" value="1"/>
</dbReference>
<dbReference type="OMA" id="CAINFAL"/>
<dbReference type="OrthoDB" id="5825164at2759"/>
<gene>
    <name evidence="7" type="ORF">ACOC_LOCUS8690</name>
</gene>
<dbReference type="PROSITE" id="PS50262">
    <property type="entry name" value="G_PROTEIN_RECEP_F1_2"/>
    <property type="match status" value="1"/>
</dbReference>
<keyword evidence="2 5" id="KW-0812">Transmembrane</keyword>
<evidence type="ECO:0000259" key="6">
    <source>
        <dbReference type="PROSITE" id="PS50262"/>
    </source>
</evidence>
<dbReference type="PANTHER" id="PTHR23017">
    <property type="entry name" value="SERPENTINE RECEPTOR, CLASS X"/>
    <property type="match status" value="1"/>
</dbReference>
<organism evidence="9">
    <name type="scientific">Angiostrongylus costaricensis</name>
    <name type="common">Nematode worm</name>
    <dbReference type="NCBI Taxonomy" id="334426"/>
    <lineage>
        <taxon>Eukaryota</taxon>
        <taxon>Metazoa</taxon>
        <taxon>Ecdysozoa</taxon>
        <taxon>Nematoda</taxon>
        <taxon>Chromadorea</taxon>
        <taxon>Rhabditida</taxon>
        <taxon>Rhabditina</taxon>
        <taxon>Rhabditomorpha</taxon>
        <taxon>Strongyloidea</taxon>
        <taxon>Metastrongylidae</taxon>
        <taxon>Angiostrongylus</taxon>
    </lineage>
</organism>
<accession>A0A0R3PSP4</accession>
<comment type="subcellular location">
    <subcellularLocation>
        <location evidence="1">Membrane</location>
    </subcellularLocation>
</comment>
<feature type="transmembrane region" description="Helical" evidence="5">
    <location>
        <begin position="57"/>
        <end position="76"/>
    </location>
</feature>
<evidence type="ECO:0000313" key="9">
    <source>
        <dbReference type="WBParaSite" id="ACOC_0000868901-mRNA-1"/>
    </source>
</evidence>
<sequence length="131" mass="15032">MISSVIRPDVVHHYSKSVDVIIVFKNGCISTFGVMVNCLVFLFVLRLPSMANPFGHLITNQAIGNAIHLCAFSFYFSPMVFFDIDAMKKYSHYCGVILIISFEVSLYTHTVISLNRFCAIYLPFRYRRIFT</sequence>
<feature type="domain" description="G-protein coupled receptors family 1 profile" evidence="6">
    <location>
        <begin position="36"/>
        <end position="131"/>
    </location>
</feature>
<feature type="transmembrane region" description="Helical" evidence="5">
    <location>
        <begin position="96"/>
        <end position="122"/>
    </location>
</feature>
<evidence type="ECO:0000256" key="5">
    <source>
        <dbReference type="SAM" id="Phobius"/>
    </source>
</evidence>
<dbReference type="PANTHER" id="PTHR23017:SF44">
    <property type="entry name" value="G-PROTEIN COUPLED RECEPTORS FAMILY 1 PROFILE DOMAIN-CONTAINING PROTEIN"/>
    <property type="match status" value="1"/>
</dbReference>
<evidence type="ECO:0000313" key="8">
    <source>
        <dbReference type="Proteomes" id="UP000267027"/>
    </source>
</evidence>
<name>A0A0R3PSP4_ANGCS</name>
<evidence type="ECO:0000313" key="7">
    <source>
        <dbReference type="EMBL" id="VDM60275.1"/>
    </source>
</evidence>
<feature type="transmembrane region" description="Helical" evidence="5">
    <location>
        <begin position="20"/>
        <end position="45"/>
    </location>
</feature>
<evidence type="ECO:0000256" key="4">
    <source>
        <dbReference type="ARBA" id="ARBA00023136"/>
    </source>
</evidence>
<dbReference type="Pfam" id="PF10328">
    <property type="entry name" value="7TM_GPCR_Srx"/>
    <property type="match status" value="1"/>
</dbReference>
<keyword evidence="3 5" id="KW-1133">Transmembrane helix</keyword>
<dbReference type="InterPro" id="IPR019430">
    <property type="entry name" value="7TM_GPCR_serpentine_rcpt_Srx"/>
</dbReference>
<dbReference type="SUPFAM" id="SSF81321">
    <property type="entry name" value="Family A G protein-coupled receptor-like"/>
    <property type="match status" value="1"/>
</dbReference>
<dbReference type="GO" id="GO:0016020">
    <property type="term" value="C:membrane"/>
    <property type="evidence" value="ECO:0007669"/>
    <property type="project" value="UniProtKB-SubCell"/>
</dbReference>